<evidence type="ECO:0000256" key="2">
    <source>
        <dbReference type="ARBA" id="ARBA00022676"/>
    </source>
</evidence>
<dbReference type="SUPFAM" id="SSF53756">
    <property type="entry name" value="UDP-Glycosyltransferase/glycogen phosphorylase"/>
    <property type="match status" value="4"/>
</dbReference>
<comment type="similarity">
    <text evidence="1">Belongs to the UDP-glycosyltransferase family.</text>
</comment>
<dbReference type="Gene3D" id="3.40.50.2000">
    <property type="entry name" value="Glycogen Phosphorylase B"/>
    <property type="match status" value="4"/>
</dbReference>
<reference evidence="6" key="2">
    <citation type="submission" date="2023-02" db="EMBL/GenBank/DDBJ databases">
        <authorList>
            <person name="Swenson N.G."/>
            <person name="Wegrzyn J.L."/>
            <person name="Mcevoy S.L."/>
        </authorList>
    </citation>
    <scope>NUCLEOTIDE SEQUENCE</scope>
    <source>
        <strain evidence="6">91603</strain>
        <tissue evidence="6">Leaf</tissue>
    </source>
</reference>
<organism evidence="6 7">
    <name type="scientific">Acer negundo</name>
    <name type="common">Box elder</name>
    <dbReference type="NCBI Taxonomy" id="4023"/>
    <lineage>
        <taxon>Eukaryota</taxon>
        <taxon>Viridiplantae</taxon>
        <taxon>Streptophyta</taxon>
        <taxon>Embryophyta</taxon>
        <taxon>Tracheophyta</taxon>
        <taxon>Spermatophyta</taxon>
        <taxon>Magnoliopsida</taxon>
        <taxon>eudicotyledons</taxon>
        <taxon>Gunneridae</taxon>
        <taxon>Pentapetalae</taxon>
        <taxon>rosids</taxon>
        <taxon>malvids</taxon>
        <taxon>Sapindales</taxon>
        <taxon>Sapindaceae</taxon>
        <taxon>Hippocastanoideae</taxon>
        <taxon>Acereae</taxon>
        <taxon>Acer</taxon>
    </lineage>
</organism>
<evidence type="ECO:0000259" key="4">
    <source>
        <dbReference type="Pfam" id="PF00291"/>
    </source>
</evidence>
<sequence>MDFQDQKPHAVCVPFPAQGHVNPMLKLAKLLHHKGFHITFVNTEYNHNRLLRSRGPDSLKGTPSFCFETIPDGLPPSDADATQDVPSLFDSTKKTCLAPFRELLSRLNNTCLSNVPPVTCIVSDCTMSFTLIASQELNIPNVLFWTASACGFMGYLQYRSLIEKGLVPLKDMSYLTNGYLNTVIDWIPGMEGIRLKDLPTFIRTTDADDIKLNFAIGEVENARNASALLFNTIDDLENEVLEALYPTNPPIFTIGPLQLLLDQIPHEDALSSIKSNLWKEQAGGNTGIGLASIAAAKGYKIILVMPSSYSLERRTVLRAFGAELCLIDPSKGYDGTLARAEEILKNTPNGFLLQPAKCQSIEIWKDTGGKVYALVAGIGTGGLRCRAVEGEILNGGKPGPHPIPGIAVGVIPKVLDVELLDEVVQVSGKGAIETAKQLALKEEYNHKRLLRSRGPDSLKGTPSFCFETIPDGFPLSDADATQDGPSLCDSIKKTCLAPFRELLARLNNTCLSNVPPVTCIVSDCIMSFTLIASHELNIPNVLFWTASACGFMGYLQYRSLIEKGLIPLKDMSYLTNGYLNTVIDWIPGMEGIRLKDLPTFIRTTDADDMMVNFAMGDVENARNASALLFNTIDNLEHEVLEALSPTYPPIFAIGPLQLLLDQIPPEDALSPIKSNLWKEQADRKYPDDVSQNCRGWMCSAYCGPARNDGTLFKIKDSGNTGIGLASIAAAKGYRIILVMPSSYSLERRTVLQAFGAELCLIDPSKVYDGTLASAEEMLKNTPNGFLLQQPLVAGIGTGGIITGAEKFLKEKNPDIKVYSVEPVESAVLNGGKPEYNHKRLLRSRGPDSLKGTPSFCFETIPDGLPPSDADATQDVPSLFDSTKKTCLAPFRELLSRLNNTCLSNVPPVTCIVSDCTMSFTLIASQELNIPNVLFWTASACGFMGYLQYRSLIEKGLVPLKEYNHNRLLRSRGPDSLKGTPSFCFETIPDGLPPSDADATQDVPSLFDSTKKTCLAPFRELLSRLNNTSLSNVPPVTCIVSDCIMSFTHIASQELNIPNVLFWTASACGFMGYLQYRSLIEKGLVPLKDMSYLTNGYLNTVIDWIPGMEGIRLKDLPTFIRTTDADDIKLNFAIGEVENARNASALLFNTIDDLENEVLESLSPTNPPIFTIGPLQLLLDQIPHEDALSSIKSNLWKEQEGVKNGASSVHGSPVMQFNKVLPNKVHQAH</sequence>
<gene>
    <name evidence="6" type="ORF">LWI28_007969</name>
</gene>
<dbReference type="FunFam" id="3.40.50.2000:FF:000065">
    <property type="entry name" value="Glycosyltransferase"/>
    <property type="match status" value="2"/>
</dbReference>
<keyword evidence="2" id="KW-0328">Glycosyltransferase</keyword>
<name>A0AAD5NW53_ACENE</name>
<dbReference type="InterPro" id="IPR058980">
    <property type="entry name" value="Glyco_transf_N"/>
</dbReference>
<dbReference type="Gene3D" id="3.40.50.1100">
    <property type="match status" value="3"/>
</dbReference>
<evidence type="ECO:0000256" key="3">
    <source>
        <dbReference type="ARBA" id="ARBA00022679"/>
    </source>
</evidence>
<feature type="domain" description="Tryptophan synthase beta chain-like PALP" evidence="4">
    <location>
        <begin position="283"/>
        <end position="383"/>
    </location>
</feature>
<evidence type="ECO:0000256" key="1">
    <source>
        <dbReference type="ARBA" id="ARBA00009995"/>
    </source>
</evidence>
<dbReference type="PANTHER" id="PTHR11926">
    <property type="entry name" value="GLUCOSYL/GLUCURONOSYL TRANSFERASES"/>
    <property type="match status" value="1"/>
</dbReference>
<proteinExistence type="inferred from homology"/>
<dbReference type="EMBL" id="JAJSOW010000100">
    <property type="protein sequence ID" value="KAI9185505.1"/>
    <property type="molecule type" value="Genomic_DNA"/>
</dbReference>
<feature type="domain" description="Glycosyltransferase N-terminal" evidence="5">
    <location>
        <begin position="11"/>
        <end position="136"/>
    </location>
</feature>
<keyword evidence="3" id="KW-0808">Transferase</keyword>
<dbReference type="Proteomes" id="UP001064489">
    <property type="component" value="Chromosome 3"/>
</dbReference>
<dbReference type="AlphaFoldDB" id="A0AAD5NW53"/>
<dbReference type="GO" id="GO:0080043">
    <property type="term" value="F:quercetin 3-O-glucosyltransferase activity"/>
    <property type="evidence" value="ECO:0007669"/>
    <property type="project" value="TreeGrafter"/>
</dbReference>
<dbReference type="InterPro" id="IPR001926">
    <property type="entry name" value="TrpB-like_PALP"/>
</dbReference>
<evidence type="ECO:0000259" key="5">
    <source>
        <dbReference type="Pfam" id="PF26168"/>
    </source>
</evidence>
<dbReference type="Pfam" id="PF26168">
    <property type="entry name" value="Glyco_transf_N"/>
    <property type="match status" value="1"/>
</dbReference>
<evidence type="ECO:0000313" key="6">
    <source>
        <dbReference type="EMBL" id="KAI9185505.1"/>
    </source>
</evidence>
<dbReference type="Pfam" id="PF00291">
    <property type="entry name" value="PALP"/>
    <property type="match status" value="2"/>
</dbReference>
<dbReference type="GO" id="GO:0080044">
    <property type="term" value="F:quercetin 7-O-glucosyltransferase activity"/>
    <property type="evidence" value="ECO:0007669"/>
    <property type="project" value="TreeGrafter"/>
</dbReference>
<keyword evidence="7" id="KW-1185">Reference proteome</keyword>
<accession>A0AAD5NW53</accession>
<dbReference type="InterPro" id="IPR036052">
    <property type="entry name" value="TrpB-like_PALP_sf"/>
</dbReference>
<dbReference type="SUPFAM" id="SSF53686">
    <property type="entry name" value="Tryptophan synthase beta subunit-like PLP-dependent enzymes"/>
    <property type="match status" value="2"/>
</dbReference>
<comment type="caution">
    <text evidence="6">The sequence shown here is derived from an EMBL/GenBank/DDBJ whole genome shotgun (WGS) entry which is preliminary data.</text>
</comment>
<reference evidence="6" key="1">
    <citation type="journal article" date="2022" name="Plant J.">
        <title>Strategies of tolerance reflected in two North American maple genomes.</title>
        <authorList>
            <person name="McEvoy S.L."/>
            <person name="Sezen U.U."/>
            <person name="Trouern-Trend A."/>
            <person name="McMahon S.M."/>
            <person name="Schaberg P.G."/>
            <person name="Yang J."/>
            <person name="Wegrzyn J.L."/>
            <person name="Swenson N.G."/>
        </authorList>
    </citation>
    <scope>NUCLEOTIDE SEQUENCE</scope>
    <source>
        <strain evidence="6">91603</strain>
    </source>
</reference>
<dbReference type="FunFam" id="3.40.50.2000:FF:000055">
    <property type="entry name" value="Glycosyltransferase"/>
    <property type="match status" value="1"/>
</dbReference>
<protein>
    <submittedName>
        <fullName evidence="6">Uncharacterized protein</fullName>
    </submittedName>
</protein>
<feature type="domain" description="Tryptophan synthase beta chain-like PALP" evidence="4">
    <location>
        <begin position="717"/>
        <end position="789"/>
    </location>
</feature>
<evidence type="ECO:0000313" key="7">
    <source>
        <dbReference type="Proteomes" id="UP001064489"/>
    </source>
</evidence>
<dbReference type="PANTHER" id="PTHR11926:SF1524">
    <property type="entry name" value="GLYCOSYLTRANSFERASE"/>
    <property type="match status" value="1"/>
</dbReference>